<evidence type="ECO:0000256" key="6">
    <source>
        <dbReference type="ARBA" id="ARBA00023136"/>
    </source>
</evidence>
<feature type="transmembrane region" description="Helical" evidence="7">
    <location>
        <begin position="148"/>
        <end position="165"/>
    </location>
</feature>
<keyword evidence="3" id="KW-1003">Cell membrane</keyword>
<dbReference type="Pfam" id="PF07690">
    <property type="entry name" value="MFS_1"/>
    <property type="match status" value="1"/>
</dbReference>
<dbReference type="RefSeq" id="WP_212984856.1">
    <property type="nucleotide sequence ID" value="NZ_BORU01000002.1"/>
</dbReference>
<keyword evidence="5 7" id="KW-1133">Transmembrane helix</keyword>
<dbReference type="NCBIfam" id="TIGR00900">
    <property type="entry name" value="2A0121"/>
    <property type="match status" value="1"/>
</dbReference>
<evidence type="ECO:0000256" key="7">
    <source>
        <dbReference type="SAM" id="Phobius"/>
    </source>
</evidence>
<evidence type="ECO:0000256" key="3">
    <source>
        <dbReference type="ARBA" id="ARBA00022475"/>
    </source>
</evidence>
<feature type="transmembrane region" description="Helical" evidence="7">
    <location>
        <begin position="347"/>
        <end position="369"/>
    </location>
</feature>
<feature type="transmembrane region" description="Helical" evidence="7">
    <location>
        <begin position="103"/>
        <end position="127"/>
    </location>
</feature>
<dbReference type="PANTHER" id="PTHR23513">
    <property type="entry name" value="INTEGRAL MEMBRANE EFFLUX PROTEIN-RELATED"/>
    <property type="match status" value="1"/>
</dbReference>
<gene>
    <name evidence="9" type="ORF">J21TS7_42680</name>
</gene>
<dbReference type="InterPro" id="IPR020846">
    <property type="entry name" value="MFS_dom"/>
</dbReference>
<evidence type="ECO:0000313" key="10">
    <source>
        <dbReference type="Proteomes" id="UP000676601"/>
    </source>
</evidence>
<reference evidence="9 10" key="1">
    <citation type="submission" date="2021-03" db="EMBL/GenBank/DDBJ databases">
        <title>Antimicrobial resistance genes in bacteria isolated from Japanese honey, and their potential for conferring macrolide and lincosamide resistance in the American foulbrood pathogen Paenibacillus larvae.</title>
        <authorList>
            <person name="Okamoto M."/>
            <person name="Kumagai M."/>
            <person name="Kanamori H."/>
            <person name="Takamatsu D."/>
        </authorList>
    </citation>
    <scope>NUCLEOTIDE SEQUENCE [LARGE SCALE GENOMIC DNA]</scope>
    <source>
        <strain evidence="9 10">J21TS7</strain>
    </source>
</reference>
<keyword evidence="6 7" id="KW-0472">Membrane</keyword>
<feature type="transmembrane region" description="Helical" evidence="7">
    <location>
        <begin position="311"/>
        <end position="335"/>
    </location>
</feature>
<dbReference type="InterPro" id="IPR011701">
    <property type="entry name" value="MFS"/>
</dbReference>
<dbReference type="SUPFAM" id="SSF103473">
    <property type="entry name" value="MFS general substrate transporter"/>
    <property type="match status" value="1"/>
</dbReference>
<feature type="transmembrane region" description="Helical" evidence="7">
    <location>
        <begin position="262"/>
        <end position="279"/>
    </location>
</feature>
<keyword evidence="2" id="KW-0813">Transport</keyword>
<dbReference type="Proteomes" id="UP000676601">
    <property type="component" value="Unassembled WGS sequence"/>
</dbReference>
<protein>
    <submittedName>
        <fullName evidence="9">MFS transporter</fullName>
    </submittedName>
</protein>
<feature type="transmembrane region" description="Helical" evidence="7">
    <location>
        <begin position="171"/>
        <end position="188"/>
    </location>
</feature>
<feature type="transmembrane region" description="Helical" evidence="7">
    <location>
        <begin position="75"/>
        <end position="97"/>
    </location>
</feature>
<feature type="transmembrane region" description="Helical" evidence="7">
    <location>
        <begin position="221"/>
        <end position="242"/>
    </location>
</feature>
<dbReference type="InterPro" id="IPR004751">
    <property type="entry name" value="Drug_antiport"/>
</dbReference>
<feature type="transmembrane region" description="Helical" evidence="7">
    <location>
        <begin position="12"/>
        <end position="37"/>
    </location>
</feature>
<accession>A0ABQ4LI82</accession>
<feature type="domain" description="Major facilitator superfamily (MFS) profile" evidence="8">
    <location>
        <begin position="10"/>
        <end position="401"/>
    </location>
</feature>
<dbReference type="EMBL" id="BORU01000002">
    <property type="protein sequence ID" value="GIO55950.1"/>
    <property type="molecule type" value="Genomic_DNA"/>
</dbReference>
<feature type="transmembrane region" description="Helical" evidence="7">
    <location>
        <begin position="375"/>
        <end position="396"/>
    </location>
</feature>
<evidence type="ECO:0000259" key="8">
    <source>
        <dbReference type="PROSITE" id="PS50850"/>
    </source>
</evidence>
<organism evidence="9 10">
    <name type="scientific">Paenibacillus cineris</name>
    <dbReference type="NCBI Taxonomy" id="237530"/>
    <lineage>
        <taxon>Bacteria</taxon>
        <taxon>Bacillati</taxon>
        <taxon>Bacillota</taxon>
        <taxon>Bacilli</taxon>
        <taxon>Bacillales</taxon>
        <taxon>Paenibacillaceae</taxon>
        <taxon>Paenibacillus</taxon>
    </lineage>
</organism>
<name>A0ABQ4LI82_9BACL</name>
<comment type="caution">
    <text evidence="9">The sequence shown here is derived from an EMBL/GenBank/DDBJ whole genome shotgun (WGS) entry which is preliminary data.</text>
</comment>
<evidence type="ECO:0000256" key="2">
    <source>
        <dbReference type="ARBA" id="ARBA00022448"/>
    </source>
</evidence>
<dbReference type="PANTHER" id="PTHR23513:SF6">
    <property type="entry name" value="MAJOR FACILITATOR SUPERFAMILY ASSOCIATED DOMAIN-CONTAINING PROTEIN"/>
    <property type="match status" value="1"/>
</dbReference>
<keyword evidence="4 7" id="KW-0812">Transmembrane</keyword>
<dbReference type="Gene3D" id="1.20.1250.20">
    <property type="entry name" value="MFS general substrate transporter like domains"/>
    <property type="match status" value="1"/>
</dbReference>
<keyword evidence="10" id="KW-1185">Reference proteome</keyword>
<evidence type="ECO:0000313" key="9">
    <source>
        <dbReference type="EMBL" id="GIO55950.1"/>
    </source>
</evidence>
<evidence type="ECO:0000256" key="5">
    <source>
        <dbReference type="ARBA" id="ARBA00022989"/>
    </source>
</evidence>
<feature type="transmembrane region" description="Helical" evidence="7">
    <location>
        <begin position="43"/>
        <end position="68"/>
    </location>
</feature>
<proteinExistence type="predicted"/>
<dbReference type="InterPro" id="IPR036259">
    <property type="entry name" value="MFS_trans_sf"/>
</dbReference>
<evidence type="ECO:0000256" key="1">
    <source>
        <dbReference type="ARBA" id="ARBA00004651"/>
    </source>
</evidence>
<feature type="transmembrane region" description="Helical" evidence="7">
    <location>
        <begin position="286"/>
        <end position="305"/>
    </location>
</feature>
<dbReference type="PROSITE" id="PS50850">
    <property type="entry name" value="MFS"/>
    <property type="match status" value="1"/>
</dbReference>
<evidence type="ECO:0000256" key="4">
    <source>
        <dbReference type="ARBA" id="ARBA00022692"/>
    </source>
</evidence>
<comment type="subcellular location">
    <subcellularLocation>
        <location evidence="1">Cell membrane</location>
        <topology evidence="1">Multi-pass membrane protein</topology>
    </subcellularLocation>
</comment>
<sequence length="417" mass="44477">MNKQQNWKHNFFTIWAGQAVSLITSAILQMAIIWYLTEKTGSAMVLSMATLVGFLPQALGGPVIGVLVDRWNRKTVMVLADVVVAAAAAVLTLIAFYTELPVWVIMIVLFIRSIGSAFHSTALNAATPLIVPAEQLAKCAGYTQTVQSVSYIISPAAAAFLYSVWDLNAVVAIDIIGAAIAIMAVLLVKIPGPVARESAAGSGFVKELREGYDALKQHKGLIALLWIGGLFIFAFMPINALFPLMTMDYFGGTMKEASAAEIVFAVGMLAGGILLGRWGGFKNRSLTIMAAIFVMGIALFTAGVLPADGFIAFLACCTIMGFSGPFYNGVQVALFQERIEPAYLGRVFGLFGSVMALAMPLGLIIGGMVADQIGVNGWFMLSGVMMFATAALCQFIPSIRKLDQLRQPDHGEDGHSG</sequence>
<dbReference type="CDD" id="cd06173">
    <property type="entry name" value="MFS_MefA_like"/>
    <property type="match status" value="1"/>
</dbReference>